<dbReference type="AlphaFoldDB" id="A0A2Z3YQ63"/>
<evidence type="ECO:0000313" key="2">
    <source>
        <dbReference type="EMBL" id="AWT26846.1"/>
    </source>
</evidence>
<accession>A0A2Z3YQ63</accession>
<name>A0A2Z3YQ63_9CORY</name>
<proteinExistence type="predicted"/>
<reference evidence="3" key="1">
    <citation type="submission" date="2017-11" db="EMBL/GenBank/DDBJ databases">
        <title>Otitis media/interna in a cat caused by the recently described species Corynebacterium provencense.</title>
        <authorList>
            <person name="Kittl S."/>
            <person name="Brodard I."/>
            <person name="Rychener L."/>
            <person name="Jores J."/>
            <person name="Roosje P."/>
            <person name="Gobeli Brawand S."/>
        </authorList>
    </citation>
    <scope>NUCLEOTIDE SEQUENCE [LARGE SCALE GENOMIC DNA]</scope>
    <source>
        <strain evidence="3">17KM38</strain>
    </source>
</reference>
<evidence type="ECO:0000256" key="1">
    <source>
        <dbReference type="SAM" id="Phobius"/>
    </source>
</evidence>
<dbReference type="RefSeq" id="WP_110481856.1">
    <property type="nucleotide sequence ID" value="NZ_CP024988.1"/>
</dbReference>
<sequence length="159" mass="18235">MNPVTAFSSRINVRLRDRSERWRRRSDAVSPRLSGWRTPHRTRLLVRTYLGSLALGTVISVVQVFWPPVMLAWLLFTVISLASWTMLRTVINIRDVAPEEELDEYEPEVLRTWQVTAYGWLVILAMVASTFMIILGAAGPDHRPHHRTVNRLSSTATAR</sequence>
<dbReference type="EMBL" id="CP024988">
    <property type="protein sequence ID" value="AWT26846.1"/>
    <property type="molecule type" value="Genomic_DNA"/>
</dbReference>
<feature type="transmembrane region" description="Helical" evidence="1">
    <location>
        <begin position="117"/>
        <end position="138"/>
    </location>
</feature>
<keyword evidence="1" id="KW-0472">Membrane</keyword>
<dbReference type="KEGG" id="cpre:Csp1_20850"/>
<feature type="transmembrane region" description="Helical" evidence="1">
    <location>
        <begin position="72"/>
        <end position="91"/>
    </location>
</feature>
<dbReference type="OrthoDB" id="4410589at2"/>
<dbReference type="Proteomes" id="UP000247696">
    <property type="component" value="Chromosome"/>
</dbReference>
<gene>
    <name evidence="2" type="ORF">Csp1_20850</name>
</gene>
<feature type="transmembrane region" description="Helical" evidence="1">
    <location>
        <begin position="44"/>
        <end position="66"/>
    </location>
</feature>
<keyword evidence="3" id="KW-1185">Reference proteome</keyword>
<dbReference type="STRING" id="1737425.GCA_900049755_02780"/>
<evidence type="ECO:0000313" key="3">
    <source>
        <dbReference type="Proteomes" id="UP000247696"/>
    </source>
</evidence>
<organism evidence="2 3">
    <name type="scientific">Corynebacterium provencense</name>
    <dbReference type="NCBI Taxonomy" id="1737425"/>
    <lineage>
        <taxon>Bacteria</taxon>
        <taxon>Bacillati</taxon>
        <taxon>Actinomycetota</taxon>
        <taxon>Actinomycetes</taxon>
        <taxon>Mycobacteriales</taxon>
        <taxon>Corynebacteriaceae</taxon>
        <taxon>Corynebacterium</taxon>
    </lineage>
</organism>
<keyword evidence="1" id="KW-1133">Transmembrane helix</keyword>
<keyword evidence="1" id="KW-0812">Transmembrane</keyword>
<protein>
    <submittedName>
        <fullName evidence="2">Uncharacterized protein</fullName>
    </submittedName>
</protein>